<dbReference type="InterPro" id="IPR044588">
    <property type="entry name" value="EREX-like"/>
</dbReference>
<evidence type="ECO:0000256" key="8">
    <source>
        <dbReference type="ARBA" id="ARBA00055681"/>
    </source>
</evidence>
<dbReference type="PANTHER" id="PTHR46856:SF1">
    <property type="entry name" value="PX DOMAIN-CONTAINING PROTEIN EREL1-RELATED"/>
    <property type="match status" value="1"/>
</dbReference>
<dbReference type="InterPro" id="IPR001683">
    <property type="entry name" value="PX_dom"/>
</dbReference>
<comment type="function">
    <text evidence="8">Acts as an effector of RABF2A and RABF2B. Involved in vacuolar transport of storage proteins. Regulates membrane trafficking to protein storage vacuoles (PSVs). Binds specifically to phosphatidylinositol 3-monophosphate (PtdIns3P).</text>
</comment>
<feature type="domain" description="PX" evidence="11">
    <location>
        <begin position="52"/>
        <end position="171"/>
    </location>
</feature>
<dbReference type="PANTHER" id="PTHR46856">
    <property type="entry name" value="PX DOMAIN-CONTAINING PROTEIN EREL1-RELATED"/>
    <property type="match status" value="1"/>
</dbReference>
<evidence type="ECO:0000256" key="4">
    <source>
        <dbReference type="ARBA" id="ARBA00022490"/>
    </source>
</evidence>
<dbReference type="AlphaFoldDB" id="A0A835PJQ3"/>
<evidence type="ECO:0000256" key="6">
    <source>
        <dbReference type="ARBA" id="ARBA00023054"/>
    </source>
</evidence>
<gene>
    <name evidence="12" type="ORF">HPP92_023796</name>
</gene>
<dbReference type="GO" id="GO:0005829">
    <property type="term" value="C:cytosol"/>
    <property type="evidence" value="ECO:0007669"/>
    <property type="project" value="UniProtKB-SubCell"/>
</dbReference>
<feature type="compositionally biased region" description="Basic and acidic residues" evidence="10">
    <location>
        <begin position="671"/>
        <end position="682"/>
    </location>
</feature>
<dbReference type="SUPFAM" id="SSF64268">
    <property type="entry name" value="PX domain"/>
    <property type="match status" value="1"/>
</dbReference>
<evidence type="ECO:0000256" key="1">
    <source>
        <dbReference type="ARBA" id="ARBA00004481"/>
    </source>
</evidence>
<dbReference type="InterPro" id="IPR036871">
    <property type="entry name" value="PX_dom_sf"/>
</dbReference>
<keyword evidence="4" id="KW-0963">Cytoplasm</keyword>
<dbReference type="GO" id="GO:0010008">
    <property type="term" value="C:endosome membrane"/>
    <property type="evidence" value="ECO:0007669"/>
    <property type="project" value="UniProtKB-SubCell"/>
</dbReference>
<protein>
    <recommendedName>
        <fullName evidence="11">PX domain-containing protein</fullName>
    </recommendedName>
</protein>
<feature type="coiled-coil region" evidence="9">
    <location>
        <begin position="339"/>
        <end position="471"/>
    </location>
</feature>
<evidence type="ECO:0000313" key="13">
    <source>
        <dbReference type="Proteomes" id="UP000636800"/>
    </source>
</evidence>
<evidence type="ECO:0000259" key="11">
    <source>
        <dbReference type="PROSITE" id="PS50195"/>
    </source>
</evidence>
<dbReference type="GO" id="GO:0015031">
    <property type="term" value="P:protein transport"/>
    <property type="evidence" value="ECO:0007669"/>
    <property type="project" value="UniProtKB-KW"/>
</dbReference>
<organism evidence="12 13">
    <name type="scientific">Vanilla planifolia</name>
    <name type="common">Vanilla</name>
    <dbReference type="NCBI Taxonomy" id="51239"/>
    <lineage>
        <taxon>Eukaryota</taxon>
        <taxon>Viridiplantae</taxon>
        <taxon>Streptophyta</taxon>
        <taxon>Embryophyta</taxon>
        <taxon>Tracheophyta</taxon>
        <taxon>Spermatophyta</taxon>
        <taxon>Magnoliopsida</taxon>
        <taxon>Liliopsida</taxon>
        <taxon>Asparagales</taxon>
        <taxon>Orchidaceae</taxon>
        <taxon>Vanilloideae</taxon>
        <taxon>Vanilleae</taxon>
        <taxon>Vanilla</taxon>
    </lineage>
</organism>
<name>A0A835PJQ3_VANPL</name>
<dbReference type="OrthoDB" id="1842026at2759"/>
<evidence type="ECO:0000313" key="12">
    <source>
        <dbReference type="EMBL" id="KAG0454504.1"/>
    </source>
</evidence>
<dbReference type="Pfam" id="PF00787">
    <property type="entry name" value="PX"/>
    <property type="match status" value="1"/>
</dbReference>
<evidence type="ECO:0000256" key="10">
    <source>
        <dbReference type="SAM" id="MobiDB-lite"/>
    </source>
</evidence>
<comment type="caution">
    <text evidence="12">The sequence shown here is derived from an EMBL/GenBank/DDBJ whole genome shotgun (WGS) entry which is preliminary data.</text>
</comment>
<dbReference type="PROSITE" id="PS50195">
    <property type="entry name" value="PX"/>
    <property type="match status" value="1"/>
</dbReference>
<dbReference type="EMBL" id="JADCNL010000013">
    <property type="protein sequence ID" value="KAG0454504.1"/>
    <property type="molecule type" value="Genomic_DNA"/>
</dbReference>
<sequence>MPKTSPPKHRHDGTSPLPLSMDWSPPPKKWEGRNTVWPHDPKTGWSYCVMIPSWVVQARSGASNDNLLNPLVLYRVQVGMQSPQGVTSSHGILRRFNDFLKLFSALKRVFPKKGIPPAPPKHALLRINSSRQLLEERRRALEEWMGQILSDIELSRSAPVAAFLKLEVAARSFFQDATPETSSVVDASGMTSLTVVLAGQSSSGASAECSTEASKSQSVTSDATNEIAGVTYDDGVGASFTTPKDILIRNRISSLDLDLDKLSGHSRKHSCESIGSDVSSIRGSELSNQGLLWDGPVDFSGGIEFPVSMEALSSTKTQTASEEHIILPIDEQLKLNRVLVTMQRRLVAARTDMEDLIARLNQEIVVKEYLTTRVKDLEADLEVTKQKSKENLQQAILLERERFTQAQWEIDELRRKYLQLESKIKLEQSEQTSVNSEITSGSNDKKLEQALAAKQDQIDNLQRHLEELQKKSKADVKVLVKEVKLLRKSQVELKERLNHSTKHKAEFENVLQNEEKFAAHAKSVRKIVNQCEMLRQCLRECSVNFLSEVENKFTVTLSSFPGALDLLATSDNRIDDLMTELLAQNDETAISDLGRSHEPTGQAIAMNGDGSAAGMAELRRLLMGTLFRQCHAEETAQFCPPLRPPNRLLVGERRRRGSWEDGPEQLPGEIDNCRLHDPQEVG</sequence>
<keyword evidence="7" id="KW-0472">Membrane</keyword>
<evidence type="ECO:0000256" key="7">
    <source>
        <dbReference type="ARBA" id="ARBA00023136"/>
    </source>
</evidence>
<keyword evidence="13" id="KW-1185">Reference proteome</keyword>
<comment type="subcellular location">
    <subcellularLocation>
        <location evidence="2">Cytoplasm</location>
        <location evidence="2">Cytosol</location>
    </subcellularLocation>
    <subcellularLocation>
        <location evidence="1">Endosome membrane</location>
        <topology evidence="1">Peripheral membrane protein</topology>
    </subcellularLocation>
</comment>
<reference evidence="12 13" key="1">
    <citation type="journal article" date="2020" name="Nat. Food">
        <title>A phased Vanilla planifolia genome enables genetic improvement of flavour and production.</title>
        <authorList>
            <person name="Hasing T."/>
            <person name="Tang H."/>
            <person name="Brym M."/>
            <person name="Khazi F."/>
            <person name="Huang T."/>
            <person name="Chambers A.H."/>
        </authorList>
    </citation>
    <scope>NUCLEOTIDE SEQUENCE [LARGE SCALE GENOMIC DNA]</scope>
    <source>
        <tissue evidence="12">Leaf</tissue>
    </source>
</reference>
<dbReference type="Proteomes" id="UP000636800">
    <property type="component" value="Chromosome 13"/>
</dbReference>
<feature type="region of interest" description="Disordered" evidence="10">
    <location>
        <begin position="655"/>
        <end position="682"/>
    </location>
</feature>
<evidence type="ECO:0000256" key="2">
    <source>
        <dbReference type="ARBA" id="ARBA00004514"/>
    </source>
</evidence>
<evidence type="ECO:0000256" key="5">
    <source>
        <dbReference type="ARBA" id="ARBA00022927"/>
    </source>
</evidence>
<proteinExistence type="predicted"/>
<keyword evidence="3" id="KW-0813">Transport</keyword>
<keyword evidence="5" id="KW-0653">Protein transport</keyword>
<accession>A0A835PJQ3</accession>
<dbReference type="GO" id="GO:0035091">
    <property type="term" value="F:phosphatidylinositol binding"/>
    <property type="evidence" value="ECO:0007669"/>
    <property type="project" value="InterPro"/>
</dbReference>
<dbReference type="Gene3D" id="3.30.1520.10">
    <property type="entry name" value="Phox-like domain"/>
    <property type="match status" value="1"/>
</dbReference>
<feature type="compositionally biased region" description="Basic residues" evidence="10">
    <location>
        <begin position="1"/>
        <end position="11"/>
    </location>
</feature>
<feature type="region of interest" description="Disordered" evidence="10">
    <location>
        <begin position="1"/>
        <end position="26"/>
    </location>
</feature>
<evidence type="ECO:0000256" key="9">
    <source>
        <dbReference type="SAM" id="Coils"/>
    </source>
</evidence>
<evidence type="ECO:0000256" key="3">
    <source>
        <dbReference type="ARBA" id="ARBA00022448"/>
    </source>
</evidence>
<dbReference type="FunFam" id="3.30.1520.10:FF:000060">
    <property type="entry name" value="Phox (PX) domain-containing protein"/>
    <property type="match status" value="1"/>
</dbReference>
<keyword evidence="6 9" id="KW-0175">Coiled coil</keyword>
<dbReference type="SMART" id="SM00312">
    <property type="entry name" value="PX"/>
    <property type="match status" value="1"/>
</dbReference>